<comment type="caution">
    <text evidence="2">The sequence shown here is derived from an EMBL/GenBank/DDBJ whole genome shotgun (WGS) entry which is preliminary data.</text>
</comment>
<dbReference type="RefSeq" id="XP_051074817.1">
    <property type="nucleotide sequence ID" value="XM_051209363.1"/>
</dbReference>
<dbReference type="PANTHER" id="PTHR37984">
    <property type="entry name" value="PROTEIN CBG26694"/>
    <property type="match status" value="1"/>
</dbReference>
<name>A0A922LY53_SCHHA</name>
<reference evidence="2" key="4">
    <citation type="journal article" date="2022" name="PLoS Pathog.">
        <title>Chromosome-level genome of Schistosoma haematobium underpins genome-wide explorations of molecular variation.</title>
        <authorList>
            <person name="Stroehlein A.J."/>
            <person name="Korhonen P.K."/>
            <person name="Lee V.V."/>
            <person name="Ralph S.A."/>
            <person name="Mentink-Kane M."/>
            <person name="You H."/>
            <person name="McManus D.P."/>
            <person name="Tchuente L.T."/>
            <person name="Stothard J.R."/>
            <person name="Kaur P."/>
            <person name="Dudchenko O."/>
            <person name="Aiden E.L."/>
            <person name="Yang B."/>
            <person name="Yang H."/>
            <person name="Emery A.M."/>
            <person name="Webster B.L."/>
            <person name="Brindley P.J."/>
            <person name="Rollinson D."/>
            <person name="Chang B.C.H."/>
            <person name="Gasser R.B."/>
            <person name="Young N.D."/>
        </authorList>
    </citation>
    <scope>NUCLEOTIDE SEQUENCE</scope>
</reference>
<dbReference type="Proteomes" id="UP000471633">
    <property type="component" value="Unassembled WGS sequence"/>
</dbReference>
<keyword evidence="3" id="KW-1185">Reference proteome</keyword>
<dbReference type="PANTHER" id="PTHR37984:SF5">
    <property type="entry name" value="PROTEIN NYNRIN-LIKE"/>
    <property type="match status" value="1"/>
</dbReference>
<dbReference type="CDD" id="cd01647">
    <property type="entry name" value="RT_LTR"/>
    <property type="match status" value="1"/>
</dbReference>
<reference evidence="2" key="1">
    <citation type="journal article" date="2012" name="Nat. Genet.">
        <title>Whole-genome sequence of Schistosoma haematobium.</title>
        <authorList>
            <person name="Young N.D."/>
            <person name="Jex A.R."/>
            <person name="Li B."/>
            <person name="Liu S."/>
            <person name="Yang L."/>
            <person name="Xiong Z."/>
            <person name="Li Y."/>
            <person name="Cantacessi C."/>
            <person name="Hall R.S."/>
            <person name="Xu X."/>
            <person name="Chen F."/>
            <person name="Wu X."/>
            <person name="Zerlotini A."/>
            <person name="Oliveira G."/>
            <person name="Hofmann A."/>
            <person name="Zhang G."/>
            <person name="Fang X."/>
            <person name="Kang Y."/>
            <person name="Campbell B.E."/>
            <person name="Loukas A."/>
            <person name="Ranganathan S."/>
            <person name="Rollinson D."/>
            <person name="Rinaldi G."/>
            <person name="Brindley P.J."/>
            <person name="Yang H."/>
            <person name="Wang J."/>
            <person name="Wang J."/>
            <person name="Gasser R.B."/>
        </authorList>
    </citation>
    <scope>NUCLEOTIDE SEQUENCE</scope>
</reference>
<dbReference type="CTD" id="24592776"/>
<accession>A0A922LY53</accession>
<proteinExistence type="predicted"/>
<dbReference type="KEGG" id="shx:MS3_00001859"/>
<dbReference type="InterPro" id="IPR050951">
    <property type="entry name" value="Retrovirus_Pol_polyprotein"/>
</dbReference>
<reference evidence="2" key="3">
    <citation type="submission" date="2021-06" db="EMBL/GenBank/DDBJ databases">
        <title>Chromosome-level genome assembly for S. haematobium.</title>
        <authorList>
            <person name="Stroehlein A.J."/>
        </authorList>
    </citation>
    <scope>NUCLEOTIDE SEQUENCE</scope>
</reference>
<dbReference type="GeneID" id="24592776"/>
<evidence type="ECO:0000313" key="3">
    <source>
        <dbReference type="Proteomes" id="UP000471633"/>
    </source>
</evidence>
<dbReference type="SUPFAM" id="SSF56672">
    <property type="entry name" value="DNA/RNA polymerases"/>
    <property type="match status" value="1"/>
</dbReference>
<dbReference type="EMBL" id="AMPZ03000001">
    <property type="protein sequence ID" value="KAH9596036.1"/>
    <property type="molecule type" value="Genomic_DNA"/>
</dbReference>
<reference evidence="2" key="2">
    <citation type="journal article" date="2019" name="Gigascience">
        <title>High-quality Schistosoma haematobium genome achieved by single-molecule and long-range sequencing.</title>
        <authorList>
            <person name="Stroehlein A.J."/>
            <person name="Korhonen P.K."/>
            <person name="Chong T.M."/>
            <person name="Lim Y.L."/>
            <person name="Chan K.G."/>
            <person name="Webster B."/>
            <person name="Rollinson D."/>
            <person name="Brindley P.J."/>
            <person name="Gasser R.B."/>
            <person name="Young N.D."/>
        </authorList>
    </citation>
    <scope>NUCLEOTIDE SEQUENCE</scope>
</reference>
<dbReference type="Gene3D" id="3.30.70.270">
    <property type="match status" value="2"/>
</dbReference>
<evidence type="ECO:0000313" key="2">
    <source>
        <dbReference type="EMBL" id="KAH9596036.1"/>
    </source>
</evidence>
<dbReference type="PROSITE" id="PS50878">
    <property type="entry name" value="RT_POL"/>
    <property type="match status" value="1"/>
</dbReference>
<gene>
    <name evidence="2" type="primary">SPTAN1_1</name>
    <name evidence="2" type="ORF">MS3_00001859</name>
</gene>
<sequence>MCRLLNGLNEALETHQYPLPLPEDLFAKLSGGELFTKLNLSEAYLQILVPDECKKLLTINTHKGLFRYNRLPFGVKTAPSIFQQVMDAMLQDVPGAAAYLDHIIIMRVNRIDLEKKLDQVLSRIAEYGLRLRPEKCNFCMQNVRYLGFIIDQVGKRLDPESTQAVKTMPRQTGVPTLRSFLGLISHYEAFIPNLRHLRTPLNNLVAKNVKRD</sequence>
<dbReference type="InterPro" id="IPR000477">
    <property type="entry name" value="RT_dom"/>
</dbReference>
<evidence type="ECO:0000259" key="1">
    <source>
        <dbReference type="PROSITE" id="PS50878"/>
    </source>
</evidence>
<dbReference type="AlphaFoldDB" id="A0A922LY53"/>
<dbReference type="Pfam" id="PF00078">
    <property type="entry name" value="RVT_1"/>
    <property type="match status" value="1"/>
</dbReference>
<feature type="domain" description="Reverse transcriptase" evidence="1">
    <location>
        <begin position="1"/>
        <end position="150"/>
    </location>
</feature>
<dbReference type="InterPro" id="IPR043128">
    <property type="entry name" value="Rev_trsase/Diguanyl_cyclase"/>
</dbReference>
<protein>
    <submittedName>
        <fullName evidence="2">Spectrin alpha chain, non-erythrocytic 1, variant 2</fullName>
    </submittedName>
</protein>
<organism evidence="2 3">
    <name type="scientific">Schistosoma haematobium</name>
    <name type="common">Blood fluke</name>
    <dbReference type="NCBI Taxonomy" id="6185"/>
    <lineage>
        <taxon>Eukaryota</taxon>
        <taxon>Metazoa</taxon>
        <taxon>Spiralia</taxon>
        <taxon>Lophotrochozoa</taxon>
        <taxon>Platyhelminthes</taxon>
        <taxon>Trematoda</taxon>
        <taxon>Digenea</taxon>
        <taxon>Strigeidida</taxon>
        <taxon>Schistosomatoidea</taxon>
        <taxon>Schistosomatidae</taxon>
        <taxon>Schistosoma</taxon>
    </lineage>
</organism>
<dbReference type="Gene3D" id="3.10.10.10">
    <property type="entry name" value="HIV Type 1 Reverse Transcriptase, subunit A, domain 1"/>
    <property type="match status" value="1"/>
</dbReference>
<dbReference type="InterPro" id="IPR043502">
    <property type="entry name" value="DNA/RNA_pol_sf"/>
</dbReference>